<dbReference type="STRING" id="130081.M2XSV3"/>
<evidence type="ECO:0000256" key="3">
    <source>
        <dbReference type="ARBA" id="ARBA00022692"/>
    </source>
</evidence>
<sequence>MGWRRFFSSDNNNSSNPEKPAKTTLDEIRTSKTFPRLRIKPRKRNITPLAVAIVAIPFFAVGFRAYREPSFYDELQSYIPFILPNRKVSAHLSSSKTDQSTSNHDNSSDNSMASVVDDNISPPENSSNTTLIGLSNDEESHPSNPSSSEDESDISKTILKTVHSFSETLNEEMNHKKDSTCILLSTMKVYNEGANSQDNEWLTTHRRESPMRDILDKVHNENLTMDELKQQIQQAIAQLEEQNRWEAFRIQEAVRAQALQDQQEWEKRKEEMEQYYSQKFLEEWKVIQQEMERRLEEQLKYGHETIESQVREEMEDKLAKRSAELEEEYEQRRKALVEEMDARLRGILEQERKNRLRMLENLQVQVRALRSQFMENSNFQHLSSYAHRISCIAYGLEGLLEGSRPFRKELERIKSIISEMSMKEPTRADKVSDVEMLSYLISTIPKEAAERGIPSEAELIHRFHRILKHLRRAALIPEEKVSSLWSHMVAYVIAWLKIPERVLSEGNDAESKISRAEYYVTKHNLLQAVRELEGLNGLCADLASDWLSLARWRVTVQQAVQVSRAFVVLEEEALA</sequence>
<keyword evidence="6" id="KW-0496">Mitochondrion</keyword>
<organism evidence="11 12">
    <name type="scientific">Galdieria sulphuraria</name>
    <name type="common">Red alga</name>
    <dbReference type="NCBI Taxonomy" id="130081"/>
    <lineage>
        <taxon>Eukaryota</taxon>
        <taxon>Rhodophyta</taxon>
        <taxon>Bangiophyceae</taxon>
        <taxon>Galdieriales</taxon>
        <taxon>Galdieriaceae</taxon>
        <taxon>Galdieria</taxon>
    </lineage>
</organism>
<dbReference type="PANTHER" id="PTHR15415:SF7">
    <property type="entry name" value="MICOS COMPLEX SUBUNIT MIC60"/>
    <property type="match status" value="1"/>
</dbReference>
<keyword evidence="3 10" id="KW-0812">Transmembrane</keyword>
<evidence type="ECO:0000256" key="8">
    <source>
        <dbReference type="SAM" id="Coils"/>
    </source>
</evidence>
<dbReference type="EMBL" id="KB454548">
    <property type="protein sequence ID" value="EME26499.1"/>
    <property type="molecule type" value="Genomic_DNA"/>
</dbReference>
<keyword evidence="8" id="KW-0175">Coiled coil</keyword>
<dbReference type="PANTHER" id="PTHR15415">
    <property type="entry name" value="MITOFILIN"/>
    <property type="match status" value="1"/>
</dbReference>
<dbReference type="Gramene" id="EME26499">
    <property type="protein sequence ID" value="EME26499"/>
    <property type="gene ID" value="Gasu_59020"/>
</dbReference>
<dbReference type="GO" id="GO:0042407">
    <property type="term" value="P:cristae formation"/>
    <property type="evidence" value="ECO:0007669"/>
    <property type="project" value="TreeGrafter"/>
</dbReference>
<dbReference type="KEGG" id="gsl:Gasu_59020"/>
<proteinExistence type="inferred from homology"/>
<evidence type="ECO:0000256" key="9">
    <source>
        <dbReference type="SAM" id="MobiDB-lite"/>
    </source>
</evidence>
<keyword evidence="4" id="KW-0999">Mitochondrion inner membrane</keyword>
<name>M2XSV3_GALSU</name>
<dbReference type="OMA" id="NEWLTTH"/>
<feature type="compositionally biased region" description="Polar residues" evidence="9">
    <location>
        <begin position="122"/>
        <end position="133"/>
    </location>
</feature>
<dbReference type="OrthoDB" id="10261039at2759"/>
<feature type="compositionally biased region" description="Basic and acidic residues" evidence="9">
    <location>
        <begin position="19"/>
        <end position="28"/>
    </location>
</feature>
<accession>M2XSV3</accession>
<comment type="subcellular location">
    <subcellularLocation>
        <location evidence="1">Mitochondrion inner membrane</location>
    </subcellularLocation>
</comment>
<evidence type="ECO:0000256" key="5">
    <source>
        <dbReference type="ARBA" id="ARBA00022989"/>
    </source>
</evidence>
<dbReference type="Proteomes" id="UP000030680">
    <property type="component" value="Unassembled WGS sequence"/>
</dbReference>
<evidence type="ECO:0000313" key="12">
    <source>
        <dbReference type="Proteomes" id="UP000030680"/>
    </source>
</evidence>
<feature type="compositionally biased region" description="Low complexity" evidence="9">
    <location>
        <begin position="98"/>
        <end position="114"/>
    </location>
</feature>
<keyword evidence="5 10" id="KW-1133">Transmembrane helix</keyword>
<dbReference type="GO" id="GO:0061617">
    <property type="term" value="C:MICOS complex"/>
    <property type="evidence" value="ECO:0007669"/>
    <property type="project" value="TreeGrafter"/>
</dbReference>
<evidence type="ECO:0000256" key="7">
    <source>
        <dbReference type="ARBA" id="ARBA00023136"/>
    </source>
</evidence>
<dbReference type="GeneID" id="17085469"/>
<evidence type="ECO:0000256" key="6">
    <source>
        <dbReference type="ARBA" id="ARBA00023128"/>
    </source>
</evidence>
<evidence type="ECO:0000256" key="1">
    <source>
        <dbReference type="ARBA" id="ARBA00004273"/>
    </source>
</evidence>
<feature type="transmembrane region" description="Helical" evidence="10">
    <location>
        <begin position="46"/>
        <end position="66"/>
    </location>
</feature>
<evidence type="ECO:0008006" key="13">
    <source>
        <dbReference type="Google" id="ProtNLM"/>
    </source>
</evidence>
<comment type="similarity">
    <text evidence="2">Belongs to the MICOS complex subunit Mic60 family.</text>
</comment>
<evidence type="ECO:0000256" key="2">
    <source>
        <dbReference type="ARBA" id="ARBA00010877"/>
    </source>
</evidence>
<feature type="region of interest" description="Disordered" evidence="9">
    <location>
        <begin position="93"/>
        <end position="154"/>
    </location>
</feature>
<dbReference type="Pfam" id="PF09731">
    <property type="entry name" value="Mitofilin"/>
    <property type="match status" value="1"/>
</dbReference>
<dbReference type="TCDB" id="9.B.216.1.5">
    <property type="family name" value="the micos complex component, mic60 (mic60) family"/>
</dbReference>
<evidence type="ECO:0000313" key="11">
    <source>
        <dbReference type="EMBL" id="EME26499.1"/>
    </source>
</evidence>
<dbReference type="RefSeq" id="XP_005703019.1">
    <property type="nucleotide sequence ID" value="XM_005702962.1"/>
</dbReference>
<protein>
    <recommendedName>
        <fullName evidence="13">Mitofilin</fullName>
    </recommendedName>
</protein>
<feature type="coiled-coil region" evidence="8">
    <location>
        <begin position="311"/>
        <end position="339"/>
    </location>
</feature>
<reference evidence="12" key="1">
    <citation type="journal article" date="2013" name="Science">
        <title>Gene transfer from bacteria and archaea facilitated evolution of an extremophilic eukaryote.</title>
        <authorList>
            <person name="Schonknecht G."/>
            <person name="Chen W.H."/>
            <person name="Ternes C.M."/>
            <person name="Barbier G.G."/>
            <person name="Shrestha R.P."/>
            <person name="Stanke M."/>
            <person name="Brautigam A."/>
            <person name="Baker B.J."/>
            <person name="Banfield J.F."/>
            <person name="Garavito R.M."/>
            <person name="Carr K."/>
            <person name="Wilkerson C."/>
            <person name="Rensing S.A."/>
            <person name="Gagneul D."/>
            <person name="Dickenson N.E."/>
            <person name="Oesterhelt C."/>
            <person name="Lercher M.J."/>
            <person name="Weber A.P."/>
        </authorList>
    </citation>
    <scope>NUCLEOTIDE SEQUENCE [LARGE SCALE GENOMIC DNA]</scope>
    <source>
        <strain evidence="12">074W</strain>
    </source>
</reference>
<dbReference type="eggNOG" id="KOG1854">
    <property type="taxonomic scope" value="Eukaryota"/>
</dbReference>
<dbReference type="InterPro" id="IPR019133">
    <property type="entry name" value="MIC60"/>
</dbReference>
<keyword evidence="12" id="KW-1185">Reference proteome</keyword>
<keyword evidence="7 10" id="KW-0472">Membrane</keyword>
<feature type="coiled-coil region" evidence="8">
    <location>
        <begin position="211"/>
        <end position="275"/>
    </location>
</feature>
<evidence type="ECO:0000256" key="10">
    <source>
        <dbReference type="SAM" id="Phobius"/>
    </source>
</evidence>
<dbReference type="AlphaFoldDB" id="M2XSV3"/>
<gene>
    <name evidence="11" type="ORF">Gasu_59020</name>
</gene>
<feature type="region of interest" description="Disordered" evidence="9">
    <location>
        <begin position="1"/>
        <end position="28"/>
    </location>
</feature>
<evidence type="ECO:0000256" key="4">
    <source>
        <dbReference type="ARBA" id="ARBA00022792"/>
    </source>
</evidence>